<dbReference type="Proteomes" id="UP000001424">
    <property type="component" value="Chromosome"/>
</dbReference>
<name>Q7NWV8_CHRVO</name>
<sequence>MLVIVIFCDLNDLNFLQVKHGIHCVRLLVRDCISIFYTCVCRIAAVDGGAMMSWFSNVL</sequence>
<reference evidence="1 2" key="1">
    <citation type="journal article" date="2003" name="Proc. Natl. Acad. Sci. U.S.A.">
        <title>The complete genome sequence of Chromobacterium violaceum reveals remarkable and exploitable bacterial adaptability.</title>
        <authorList>
            <person name="Vasconcelos A.T.R."/>
            <person name="de Almeida D.F."/>
            <person name="Almeida F.C."/>
            <person name="de Almeida L.G.P."/>
            <person name="de Almeida R."/>
            <person name="Goncalves J.A.A."/>
            <person name="Andrade E.M."/>
            <person name="Antonio R.V."/>
            <person name="Araripe J."/>
            <person name="de Araujo M.F.F."/>
            <person name="Filho S.A."/>
            <person name="Azevedo V."/>
            <person name="Batista A.J."/>
            <person name="Bataus L.A.M."/>
            <person name="Batista J.S."/>
            <person name="Belo A."/>
            <person name="vander Berg C."/>
            <person name="Blamey J."/>
            <person name="Bogo M."/>
            <person name="Bonato S."/>
            <person name="Bordignon J."/>
            <person name="Brito C.A."/>
            <person name="Brocchi M."/>
            <person name="Burity H.A."/>
            <person name="Camargo A.A."/>
            <person name="Cardoso D.D.P."/>
            <person name="Carneiro N.P."/>
            <person name="Carraro D.M."/>
            <person name="Carvalho C.M.B."/>
            <person name="Cascardo J.C.M."/>
            <person name="Cavada B.S."/>
            <person name="Chueire L.M.O."/>
            <person name="Pasa T.B.C."/>
            <person name="Duran N."/>
            <person name="Fagundes N."/>
            <person name="Falcao C.L."/>
            <person name="Fantinatti F."/>
            <person name="Farias I.P."/>
            <person name="Felipe M.S.S."/>
            <person name="Ferrari L.P."/>
            <person name="Ferro J.A."/>
            <person name="Ferro M.I.T."/>
            <person name="Franco G.R."/>
            <person name="Freitas N.S.A."/>
            <person name="Furlan L.R."/>
            <person name="Gazzinelli R.T."/>
            <person name="Gomes E.A."/>
            <person name="Goncalves P.R."/>
            <person name="Grangeiro T.B."/>
            <person name="Grattapaglia D."/>
            <person name="Grisard E.C."/>
            <person name="Guimaraes C.T."/>
            <person name="Hanna E.S."/>
            <person name="Hungria M."/>
            <person name="Jardim S.N."/>
            <person name="Laurino J."/>
            <person name="Leoi L.C.T."/>
            <person name="Fassarella L."/>
            <person name="Lima A."/>
            <person name="Loureiro M.F."/>
            <person name="Lyra M.C.P."/>
            <person name="Macedo M."/>
            <person name="Madeira H.M.F."/>
            <person name="Manfio G.P."/>
            <person name="Maranhao A.Q."/>
            <person name="Martins W.S."/>
            <person name="di Mauro S.M.Z."/>
            <person name="de Medeiros S.R.B."/>
            <person name="Meissner R.D.V."/>
            <person name="Menck C.F.M."/>
            <person name="Moreira M.A.M."/>
            <person name="Nascimento F.F."/>
            <person name="Nicolas M.F."/>
            <person name="Oliveira J.G."/>
            <person name="Oliveira S.C."/>
            <person name="Paixao R.F.C."/>
            <person name="Parente J.A."/>
            <person name="Pedrosa F.O."/>
            <person name="Pena S.J.D."/>
            <person name="Perreira J.O."/>
            <person name="Perreira M."/>
            <person name="Pinto L.S.R.C."/>
            <person name="Pinto L.S."/>
            <person name="Porto J.I.R."/>
            <person name="Potrich D.P."/>
            <person name="Neto C.E.R."/>
            <person name="Reis A.M.M."/>
            <person name="Rigo L.U."/>
            <person name="Rondinelli E."/>
            <person name="dos Santos E.B.P."/>
            <person name="Santos F.R."/>
            <person name="Schneider M.P.C."/>
            <person name="Seuanez H.N."/>
            <person name="Silva A.M.R."/>
            <person name="da Silva A.L.C."/>
            <person name="Silva D.W."/>
            <person name="Silva R."/>
            <person name="Simoes I.C."/>
            <person name="Simon D."/>
            <person name="Soares C.M.A."/>
            <person name="Soares R.B.A."/>
            <person name="Souza E.M."/>
            <person name="Souza K.R.L."/>
            <person name="Souza R.C."/>
            <person name="Steffens M.B.R."/>
            <person name="Steindel M."/>
            <person name="Teixeira S.R."/>
            <person name="Urmenyi T."/>
            <person name="Vettore A."/>
            <person name="Wassem R."/>
            <person name="Zaha A."/>
            <person name="Simpson A.J.G."/>
        </authorList>
    </citation>
    <scope>NUCLEOTIDE SEQUENCE [LARGE SCALE GENOMIC DNA]</scope>
    <source>
        <strain evidence="2">ATCC 12472 / DSM 30191 / JCM 1249 / NBRC 12614 / NCIMB 9131 / NCTC 9757</strain>
    </source>
</reference>
<dbReference type="HOGENOM" id="CLU_2951926_0_0_4"/>
<evidence type="ECO:0000313" key="1">
    <source>
        <dbReference type="EMBL" id="AAQ59545.1"/>
    </source>
</evidence>
<dbReference type="STRING" id="243365.CV_1871"/>
<dbReference type="AlphaFoldDB" id="Q7NWV8"/>
<evidence type="ECO:0000313" key="2">
    <source>
        <dbReference type="Proteomes" id="UP000001424"/>
    </source>
</evidence>
<gene>
    <name evidence="1" type="ordered locus">CV_1871</name>
</gene>
<organism evidence="1 2">
    <name type="scientific">Chromobacterium violaceum (strain ATCC 12472 / DSM 30191 / JCM 1249 / CCUG 213 / NBRC 12614 / NCIMB 9131 / NCTC 9757 / MK)</name>
    <dbReference type="NCBI Taxonomy" id="243365"/>
    <lineage>
        <taxon>Bacteria</taxon>
        <taxon>Pseudomonadati</taxon>
        <taxon>Pseudomonadota</taxon>
        <taxon>Betaproteobacteria</taxon>
        <taxon>Neisseriales</taxon>
        <taxon>Chromobacteriaceae</taxon>
        <taxon>Chromobacterium</taxon>
    </lineage>
</organism>
<accession>Q7NWV8</accession>
<dbReference type="KEGG" id="cvi:CV_1871"/>
<keyword evidence="2" id="KW-1185">Reference proteome</keyword>
<proteinExistence type="predicted"/>
<dbReference type="EMBL" id="AE016825">
    <property type="protein sequence ID" value="AAQ59545.1"/>
    <property type="molecule type" value="Genomic_DNA"/>
</dbReference>
<protein>
    <submittedName>
        <fullName evidence="1">Uncharacterized protein</fullName>
    </submittedName>
</protein>